<dbReference type="PANTHER" id="PTHR12993">
    <property type="entry name" value="N-ACETYLGLUCOSAMINYL-PHOSPHATIDYLINOSITOL DE-N-ACETYLASE-RELATED"/>
    <property type="match status" value="1"/>
</dbReference>
<dbReference type="InterPro" id="IPR003737">
    <property type="entry name" value="GlcNAc_PI_deacetylase-related"/>
</dbReference>
<comment type="caution">
    <text evidence="1">The sequence shown here is derived from an EMBL/GenBank/DDBJ whole genome shotgun (WGS) entry which is preliminary data.</text>
</comment>
<protein>
    <recommendedName>
        <fullName evidence="3">GlcNAc-PI de-N-acetylase</fullName>
    </recommendedName>
</protein>
<gene>
    <name evidence="1" type="ORF">A3D77_00635</name>
</gene>
<accession>A0A1F5ZLG4</accession>
<name>A0A1F5ZLG4_9BACT</name>
<sequence>MKRMLAVFAHPDDEAFGPGGMLANYGQREDVEIHLLTATRGEAGMWDEESRLKVKGERLKIKNKEEIKIHHIRVEELKESAKVLGIKKVEFLDYVDGTLCNAIYHELAGKITKKMEEFNPDVIVTHDRLGWSGHLDHCAVSMITTYAFLHSTIGKKLYYYCITKEYRDPTDDNYFIYFPEGYDKRDVTTRIEYTPYWDRRIEAMQKHQSQKHDVDSIVKWLKTKPKIDTFILQRYRGITAKFPESDLFEGIISNSD</sequence>
<proteinExistence type="predicted"/>
<dbReference type="Proteomes" id="UP000176923">
    <property type="component" value="Unassembled WGS sequence"/>
</dbReference>
<dbReference type="GO" id="GO:0016811">
    <property type="term" value="F:hydrolase activity, acting on carbon-nitrogen (but not peptide) bonds, in linear amides"/>
    <property type="evidence" value="ECO:0007669"/>
    <property type="project" value="TreeGrafter"/>
</dbReference>
<dbReference type="STRING" id="1798382.A3D77_00635"/>
<dbReference type="Gene3D" id="3.40.50.10320">
    <property type="entry name" value="LmbE-like"/>
    <property type="match status" value="1"/>
</dbReference>
<dbReference type="EMBL" id="MFJL01000039">
    <property type="protein sequence ID" value="OGG13213.1"/>
    <property type="molecule type" value="Genomic_DNA"/>
</dbReference>
<dbReference type="Pfam" id="PF02585">
    <property type="entry name" value="PIG-L"/>
    <property type="match status" value="1"/>
</dbReference>
<evidence type="ECO:0000313" key="1">
    <source>
        <dbReference type="EMBL" id="OGG13213.1"/>
    </source>
</evidence>
<evidence type="ECO:0008006" key="3">
    <source>
        <dbReference type="Google" id="ProtNLM"/>
    </source>
</evidence>
<dbReference type="PANTHER" id="PTHR12993:SF11">
    <property type="entry name" value="N-ACETYLGLUCOSAMINYL-PHOSPHATIDYLINOSITOL DE-N-ACETYLASE"/>
    <property type="match status" value="1"/>
</dbReference>
<reference evidence="1 2" key="1">
    <citation type="journal article" date="2016" name="Nat. Commun.">
        <title>Thousands of microbial genomes shed light on interconnected biogeochemical processes in an aquifer system.</title>
        <authorList>
            <person name="Anantharaman K."/>
            <person name="Brown C.T."/>
            <person name="Hug L.A."/>
            <person name="Sharon I."/>
            <person name="Castelle C.J."/>
            <person name="Probst A.J."/>
            <person name="Thomas B.C."/>
            <person name="Singh A."/>
            <person name="Wilkins M.J."/>
            <person name="Karaoz U."/>
            <person name="Brodie E.L."/>
            <person name="Williams K.H."/>
            <person name="Hubbard S.S."/>
            <person name="Banfield J.F."/>
        </authorList>
    </citation>
    <scope>NUCLEOTIDE SEQUENCE [LARGE SCALE GENOMIC DNA]</scope>
</reference>
<organism evidence="1 2">
    <name type="scientific">Candidatus Gottesmanbacteria bacterium RIFCSPHIGHO2_02_FULL_39_11</name>
    <dbReference type="NCBI Taxonomy" id="1798382"/>
    <lineage>
        <taxon>Bacteria</taxon>
        <taxon>Candidatus Gottesmaniibacteriota</taxon>
    </lineage>
</organism>
<dbReference type="SUPFAM" id="SSF102588">
    <property type="entry name" value="LmbE-like"/>
    <property type="match status" value="1"/>
</dbReference>
<dbReference type="InterPro" id="IPR024078">
    <property type="entry name" value="LmbE-like_dom_sf"/>
</dbReference>
<dbReference type="AlphaFoldDB" id="A0A1F5ZLG4"/>
<evidence type="ECO:0000313" key="2">
    <source>
        <dbReference type="Proteomes" id="UP000176923"/>
    </source>
</evidence>